<sequence length="263" mass="28703">MCVSASAEAQDTSESKTSAVTLPEGPEETVAQAQAAVIRALEDDKRLIQVEMLLPLIGATDLDDWPGGIRQQFKAAAPMMESLLRKLPGVMESGGCQTEILDQADAIGLWEGKGVAAVLFPTSATVKRLQTLAEKDAERPLIIANTQWQGGQIISDFGIGPWKKRAEDFLAKFTLAYSLKSFRVQGENVRILYSYPGEYQVFCISAEGEVELVCALDSNPSYKELETLLKAREGSAASQGVLDRLVSEFKFNADSLQEKPKNR</sequence>
<organism evidence="3 4">
    <name type="scientific">Cymbomonas tetramitiformis</name>
    <dbReference type="NCBI Taxonomy" id="36881"/>
    <lineage>
        <taxon>Eukaryota</taxon>
        <taxon>Viridiplantae</taxon>
        <taxon>Chlorophyta</taxon>
        <taxon>Pyramimonadophyceae</taxon>
        <taxon>Pyramimonadales</taxon>
        <taxon>Pyramimonadaceae</taxon>
        <taxon>Cymbomonas</taxon>
    </lineage>
</organism>
<proteinExistence type="predicted"/>
<dbReference type="AlphaFoldDB" id="A0AAE0FMY0"/>
<dbReference type="Proteomes" id="UP001190700">
    <property type="component" value="Unassembled WGS sequence"/>
</dbReference>
<dbReference type="PANTHER" id="PTHR35509">
    <property type="entry name" value="DOMAIN PROTEIN, PUTATIVE (DUF1995)-RELATED"/>
    <property type="match status" value="1"/>
</dbReference>
<evidence type="ECO:0000313" key="3">
    <source>
        <dbReference type="EMBL" id="KAK3262543.1"/>
    </source>
</evidence>
<comment type="caution">
    <text evidence="3">The sequence shown here is derived from an EMBL/GenBank/DDBJ whole genome shotgun (WGS) entry which is preliminary data.</text>
</comment>
<reference evidence="3 4" key="1">
    <citation type="journal article" date="2015" name="Genome Biol. Evol.">
        <title>Comparative Genomics of a Bacterivorous Green Alga Reveals Evolutionary Causalities and Consequences of Phago-Mixotrophic Mode of Nutrition.</title>
        <authorList>
            <person name="Burns J.A."/>
            <person name="Paasch A."/>
            <person name="Narechania A."/>
            <person name="Kim E."/>
        </authorList>
    </citation>
    <scope>NUCLEOTIDE SEQUENCE [LARGE SCALE GENOMIC DNA]</scope>
    <source>
        <strain evidence="3 4">PLY_AMNH</strain>
    </source>
</reference>
<feature type="region of interest" description="Disordered" evidence="1">
    <location>
        <begin position="1"/>
        <end position="26"/>
    </location>
</feature>
<name>A0AAE0FMY0_9CHLO</name>
<protein>
    <recommendedName>
        <fullName evidence="2">DUF1995 domain-containing protein</fullName>
    </recommendedName>
</protein>
<keyword evidence="4" id="KW-1185">Reference proteome</keyword>
<accession>A0AAE0FMY0</accession>
<dbReference type="InterPro" id="IPR053021">
    <property type="entry name" value="Chloroplast_ADK"/>
</dbReference>
<dbReference type="EMBL" id="LGRX02016117">
    <property type="protein sequence ID" value="KAK3262543.1"/>
    <property type="molecule type" value="Genomic_DNA"/>
</dbReference>
<gene>
    <name evidence="3" type="ORF">CYMTET_28605</name>
</gene>
<feature type="domain" description="DUF1995" evidence="2">
    <location>
        <begin position="23"/>
        <end position="226"/>
    </location>
</feature>
<feature type="compositionally biased region" description="Polar residues" evidence="1">
    <location>
        <begin position="7"/>
        <end position="20"/>
    </location>
</feature>
<dbReference type="Pfam" id="PF09353">
    <property type="entry name" value="DUF1995"/>
    <property type="match status" value="1"/>
</dbReference>
<evidence type="ECO:0000313" key="4">
    <source>
        <dbReference type="Proteomes" id="UP001190700"/>
    </source>
</evidence>
<evidence type="ECO:0000259" key="2">
    <source>
        <dbReference type="Pfam" id="PF09353"/>
    </source>
</evidence>
<evidence type="ECO:0000256" key="1">
    <source>
        <dbReference type="SAM" id="MobiDB-lite"/>
    </source>
</evidence>
<dbReference type="InterPro" id="IPR018962">
    <property type="entry name" value="DUF1995"/>
</dbReference>
<dbReference type="PANTHER" id="PTHR35509:SF4">
    <property type="entry name" value="DUF1995 DOMAIN-CONTAINING PROTEIN"/>
    <property type="match status" value="1"/>
</dbReference>